<dbReference type="InterPro" id="IPR056413">
    <property type="entry name" value="TPR_CcmH_CycH"/>
</dbReference>
<dbReference type="AlphaFoldDB" id="A0A0K8QQV2"/>
<name>A0A0K8QQV2_9GAMM</name>
<proteinExistence type="predicted"/>
<dbReference type="GO" id="GO:0017004">
    <property type="term" value="P:cytochrome complex assembly"/>
    <property type="evidence" value="ECO:0007669"/>
    <property type="project" value="UniProtKB-KW"/>
</dbReference>
<evidence type="ECO:0000256" key="5">
    <source>
        <dbReference type="SAM" id="Phobius"/>
    </source>
</evidence>
<organism evidence="8">
    <name type="scientific">Mizugakiibacter sediminis</name>
    <dbReference type="NCBI Taxonomy" id="1475481"/>
    <lineage>
        <taxon>Bacteria</taxon>
        <taxon>Pseudomonadati</taxon>
        <taxon>Pseudomonadota</taxon>
        <taxon>Gammaproteobacteria</taxon>
        <taxon>Lysobacterales</taxon>
        <taxon>Rhodanobacteraceae</taxon>
        <taxon>Mizugakiibacter</taxon>
    </lineage>
</organism>
<dbReference type="PANTHER" id="PTHR47870:SF1">
    <property type="entry name" value="CYTOCHROME C-TYPE BIOGENESIS PROTEIN CCMH"/>
    <property type="match status" value="1"/>
</dbReference>
<feature type="transmembrane region" description="Helical" evidence="5">
    <location>
        <begin position="6"/>
        <end position="26"/>
    </location>
</feature>
<keyword evidence="3 4" id="KW-0802">TPR repeat</keyword>
<dbReference type="InterPro" id="IPR011990">
    <property type="entry name" value="TPR-like_helical_dom_sf"/>
</dbReference>
<feature type="domain" description="Cytochrome c-type biogenesis protein H TPR" evidence="7">
    <location>
        <begin position="64"/>
        <end position="203"/>
    </location>
</feature>
<dbReference type="Proteomes" id="UP000253740">
    <property type="component" value="Unassembled WGS sequence"/>
</dbReference>
<reference evidence="8" key="1">
    <citation type="submission" date="2015-08" db="EMBL/GenBank/DDBJ databases">
        <title>Complete DNA Sequence of Pseudomonas syringae pv. actinidiae, the Causal Agent of Kiwifruit Canker Disease.</title>
        <authorList>
            <person name="Rikkerink E.H.A."/>
            <person name="Fineran P.C."/>
        </authorList>
    </citation>
    <scope>NUCLEOTIDE SEQUENCE</scope>
    <source>
        <strain evidence="8">SkMP5</strain>
    </source>
</reference>
<accession>A0A0K8QQV2</accession>
<evidence type="ECO:0000256" key="2">
    <source>
        <dbReference type="ARBA" id="ARBA00022748"/>
    </source>
</evidence>
<keyword evidence="5" id="KW-1133">Transmembrane helix</keyword>
<dbReference type="Gene3D" id="1.25.40.10">
    <property type="entry name" value="Tetratricopeptide repeat domain"/>
    <property type="match status" value="1"/>
</dbReference>
<keyword evidence="5" id="KW-0472">Membrane</keyword>
<dbReference type="PANTHER" id="PTHR47870">
    <property type="entry name" value="CYTOCHROME C-TYPE BIOGENESIS PROTEIN CCMH"/>
    <property type="match status" value="1"/>
</dbReference>
<dbReference type="STRING" id="1475481.GCA_000953855_02615"/>
<protein>
    <submittedName>
        <fullName evidence="8">Uncharacterized protein</fullName>
    </submittedName>
</protein>
<dbReference type="InterPro" id="IPR019734">
    <property type="entry name" value="TPR_rpt"/>
</dbReference>
<evidence type="ECO:0000256" key="1">
    <source>
        <dbReference type="ARBA" id="ARBA00022737"/>
    </source>
</evidence>
<keyword evidence="2" id="KW-0201">Cytochrome c-type biogenesis</keyword>
<evidence type="ECO:0000313" key="8">
    <source>
        <dbReference type="EMBL" id="GAP67250.1"/>
    </source>
</evidence>
<keyword evidence="1" id="KW-0677">Repeat</keyword>
<feature type="repeat" description="TPR" evidence="4">
    <location>
        <begin position="96"/>
        <end position="129"/>
    </location>
</feature>
<dbReference type="PROSITE" id="PS50005">
    <property type="entry name" value="TPR"/>
    <property type="match status" value="1"/>
</dbReference>
<dbReference type="Pfam" id="PF23892">
    <property type="entry name" value="Ig_CycH"/>
    <property type="match status" value="1"/>
</dbReference>
<keyword evidence="5" id="KW-0812">Transmembrane</keyword>
<dbReference type="SMART" id="SM00028">
    <property type="entry name" value="TPR"/>
    <property type="match status" value="1"/>
</dbReference>
<evidence type="ECO:0000256" key="3">
    <source>
        <dbReference type="ARBA" id="ARBA00022803"/>
    </source>
</evidence>
<evidence type="ECO:0000313" key="9">
    <source>
        <dbReference type="Proteomes" id="UP000253740"/>
    </source>
</evidence>
<dbReference type="InterPro" id="IPR051263">
    <property type="entry name" value="C-type_cytochrome_biogenesis"/>
</dbReference>
<sequence length="356" mass="37077">MVTPVFLIAAAAMIAVALAFVLLPLLRRGRAAGRARGPFILGLALALVLPAATLGLYALVGTPRALDPAAYRPAPMNLDDAVASLRAKLEQTPDDLQGWLLLGQAYASMQRPADARDAFAHALKLAPDNPDVMVAYAETDSLARPDHRIEGETLALLRRAVAAEPNHQRGLWLLGIGEFQAGRFADAAATWKRLQPLLPAGSKVASAVAGQIALAEARAAGKPEAEAERAAARITAAAAAAGPRLTVQVRLDPALASKVAPDDTLFVYAHAPSGPPMPLAVARLRAADLPATVTLTDGMGMVPQLTLSSVPQVLVAARISKSGQATPQAGDLEAEPAQVDVKTRTPVALLIDRARP</sequence>
<evidence type="ECO:0000259" key="6">
    <source>
        <dbReference type="Pfam" id="PF23892"/>
    </source>
</evidence>
<dbReference type="Pfam" id="PF23914">
    <property type="entry name" value="TPR_CcmH_CycH"/>
    <property type="match status" value="1"/>
</dbReference>
<evidence type="ECO:0000256" key="4">
    <source>
        <dbReference type="PROSITE-ProRule" id="PRU00339"/>
    </source>
</evidence>
<dbReference type="SUPFAM" id="SSF48452">
    <property type="entry name" value="TPR-like"/>
    <property type="match status" value="1"/>
</dbReference>
<keyword evidence="9" id="KW-1185">Reference proteome</keyword>
<dbReference type="InterPro" id="IPR056412">
    <property type="entry name" value="Ig_CycH"/>
</dbReference>
<evidence type="ECO:0000259" key="7">
    <source>
        <dbReference type="Pfam" id="PF23914"/>
    </source>
</evidence>
<feature type="transmembrane region" description="Helical" evidence="5">
    <location>
        <begin position="38"/>
        <end position="60"/>
    </location>
</feature>
<gene>
    <name evidence="8" type="ORF">MBSD_n2567</name>
</gene>
<feature type="domain" description="Cytochrome c-type biogenesis protein H Ig-like" evidence="6">
    <location>
        <begin position="245"/>
        <end position="352"/>
    </location>
</feature>
<dbReference type="EMBL" id="DF970248">
    <property type="protein sequence ID" value="GAP67250.1"/>
    <property type="molecule type" value="Genomic_DNA"/>
</dbReference>